<evidence type="ECO:0000313" key="4">
    <source>
        <dbReference type="Proteomes" id="UP000184300"/>
    </source>
</evidence>
<dbReference type="Pfam" id="PF07287">
    <property type="entry name" value="AtuA"/>
    <property type="match status" value="1"/>
</dbReference>
<evidence type="ECO:0000259" key="2">
    <source>
        <dbReference type="Pfam" id="PF23544"/>
    </source>
</evidence>
<dbReference type="Pfam" id="PF23544">
    <property type="entry name" value="AtuA_ferredoxin"/>
    <property type="match status" value="1"/>
</dbReference>
<dbReference type="PANTHER" id="PTHR47585">
    <property type="match status" value="1"/>
</dbReference>
<dbReference type="Proteomes" id="UP000184300">
    <property type="component" value="Unassembled WGS sequence"/>
</dbReference>
<evidence type="ECO:0000313" key="3">
    <source>
        <dbReference type="EMBL" id="OJJ79111.1"/>
    </source>
</evidence>
<dbReference type="GeneID" id="34466624"/>
<feature type="domain" description="Acyclic terpene utilisation N-terminal" evidence="1">
    <location>
        <begin position="11"/>
        <end position="451"/>
    </location>
</feature>
<sequence length="605" mass="67183">MIMTVSKPDTLRITSASGSVTDRRHGLAELARTEDVHFIVGDWMSEYNMTTRGGAKIKNQQTSEFELSFLESIKPALVDLATRKIKLAVNAGASDTKKLHDVLVTSTREKNLDLKVAWVEGDEVSDLLHKAIQSGEDFTNLTTGKKLTDWEFDPIYAQCYLGAWGIVEAFNQGADIVICGRVTDASPTIACAAYHYKWSRQDFDQLAHAFVAGHLIECSTYVTGGNFSGFKSLPGPGVDIGFPIAEISPAGDFVVTIQRGKDGMLTEDTCKAQLLYEIQGPLYYNPDVVAILDEIVIKQQGPNRVHVSNVKSLRPPPTTKIGITALGGFQAEVHYFLCGLDIQEKAALLERQIRHLLDESQYHTLIFRTSGSCASDPSSQDAATVDVRIFAQSRSEEALGITNFFQPCTDTIMQSYPGATFAVDARQAAPKPYYEYFVSIFPQSRMHHICHLPFRGTETPIDHPRDTVPFLYEQPSHETAAPFDMAVFGPTTRAPLGYVVHARSGDKGSDANVGFFVRHADEWNWLRSLLSTDKIRSLLGKDDVGNKIFRFELPNIWAVHFLLKDHLDRGVASSSTYDVLGKNVAEYLRCKYVDIPDKFLARGRI</sequence>
<evidence type="ECO:0008006" key="5">
    <source>
        <dbReference type="Google" id="ProtNLM"/>
    </source>
</evidence>
<dbReference type="VEuPathDB" id="FungiDB:ASPGLDRAFT_86080"/>
<protein>
    <recommendedName>
        <fullName evidence="5">DUF1446 domain protein</fullName>
    </recommendedName>
</protein>
<keyword evidence="4" id="KW-1185">Reference proteome</keyword>
<dbReference type="RefSeq" id="XP_022395809.1">
    <property type="nucleotide sequence ID" value="XM_022550364.1"/>
</dbReference>
<dbReference type="InterPro" id="IPR010839">
    <property type="entry name" value="AtuA_N"/>
</dbReference>
<name>A0A1L9V5E4_ASPGL</name>
<accession>A0A1L9V5E4</accession>
<feature type="domain" description="AtuA-like ferredoxin-fold" evidence="2">
    <location>
        <begin position="495"/>
        <end position="591"/>
    </location>
</feature>
<dbReference type="PANTHER" id="PTHR47585:SF2">
    <property type="entry name" value="DUF1446 DOMAIN PROTEIN (AFU_ORTHOLOGUE AFUA_6G11420)"/>
    <property type="match status" value="1"/>
</dbReference>
<dbReference type="AlphaFoldDB" id="A0A1L9V5E4"/>
<gene>
    <name evidence="3" type="ORF">ASPGLDRAFT_86080</name>
</gene>
<dbReference type="EMBL" id="KV878922">
    <property type="protein sequence ID" value="OJJ79111.1"/>
    <property type="molecule type" value="Genomic_DNA"/>
</dbReference>
<dbReference type="STRING" id="1160497.A0A1L9V5E4"/>
<dbReference type="InterPro" id="IPR056362">
    <property type="entry name" value="AtuA-like_ferredoxin_dom"/>
</dbReference>
<proteinExistence type="predicted"/>
<dbReference type="OrthoDB" id="10265871at2759"/>
<organism evidence="3 4">
    <name type="scientific">Aspergillus glaucus CBS 516.65</name>
    <dbReference type="NCBI Taxonomy" id="1160497"/>
    <lineage>
        <taxon>Eukaryota</taxon>
        <taxon>Fungi</taxon>
        <taxon>Dikarya</taxon>
        <taxon>Ascomycota</taxon>
        <taxon>Pezizomycotina</taxon>
        <taxon>Eurotiomycetes</taxon>
        <taxon>Eurotiomycetidae</taxon>
        <taxon>Eurotiales</taxon>
        <taxon>Aspergillaceae</taxon>
        <taxon>Aspergillus</taxon>
        <taxon>Aspergillus subgen. Aspergillus</taxon>
    </lineage>
</organism>
<evidence type="ECO:0000259" key="1">
    <source>
        <dbReference type="Pfam" id="PF07287"/>
    </source>
</evidence>
<reference evidence="4" key="1">
    <citation type="journal article" date="2017" name="Genome Biol.">
        <title>Comparative genomics reveals high biological diversity and specific adaptations in the industrially and medically important fungal genus Aspergillus.</title>
        <authorList>
            <person name="de Vries R.P."/>
            <person name="Riley R."/>
            <person name="Wiebenga A."/>
            <person name="Aguilar-Osorio G."/>
            <person name="Amillis S."/>
            <person name="Uchima C.A."/>
            <person name="Anderluh G."/>
            <person name="Asadollahi M."/>
            <person name="Askin M."/>
            <person name="Barry K."/>
            <person name="Battaglia E."/>
            <person name="Bayram O."/>
            <person name="Benocci T."/>
            <person name="Braus-Stromeyer S.A."/>
            <person name="Caldana C."/>
            <person name="Canovas D."/>
            <person name="Cerqueira G.C."/>
            <person name="Chen F."/>
            <person name="Chen W."/>
            <person name="Choi C."/>
            <person name="Clum A."/>
            <person name="Dos Santos R.A."/>
            <person name="Damasio A.R."/>
            <person name="Diallinas G."/>
            <person name="Emri T."/>
            <person name="Fekete E."/>
            <person name="Flipphi M."/>
            <person name="Freyberg S."/>
            <person name="Gallo A."/>
            <person name="Gournas C."/>
            <person name="Habgood R."/>
            <person name="Hainaut M."/>
            <person name="Harispe M.L."/>
            <person name="Henrissat B."/>
            <person name="Hilden K.S."/>
            <person name="Hope R."/>
            <person name="Hossain A."/>
            <person name="Karabika E."/>
            <person name="Karaffa L."/>
            <person name="Karanyi Z."/>
            <person name="Krasevec N."/>
            <person name="Kuo A."/>
            <person name="Kusch H."/>
            <person name="LaButti K."/>
            <person name="Lagendijk E.L."/>
            <person name="Lapidus A."/>
            <person name="Levasseur A."/>
            <person name="Lindquist E."/>
            <person name="Lipzen A."/>
            <person name="Logrieco A.F."/>
            <person name="MacCabe A."/>
            <person name="Maekelae M.R."/>
            <person name="Malavazi I."/>
            <person name="Melin P."/>
            <person name="Meyer V."/>
            <person name="Mielnichuk N."/>
            <person name="Miskei M."/>
            <person name="Molnar A.P."/>
            <person name="Mule G."/>
            <person name="Ngan C.Y."/>
            <person name="Orejas M."/>
            <person name="Orosz E."/>
            <person name="Ouedraogo J.P."/>
            <person name="Overkamp K.M."/>
            <person name="Park H.-S."/>
            <person name="Perrone G."/>
            <person name="Piumi F."/>
            <person name="Punt P.J."/>
            <person name="Ram A.F."/>
            <person name="Ramon A."/>
            <person name="Rauscher S."/>
            <person name="Record E."/>
            <person name="Riano-Pachon D.M."/>
            <person name="Robert V."/>
            <person name="Roehrig J."/>
            <person name="Ruller R."/>
            <person name="Salamov A."/>
            <person name="Salih N.S."/>
            <person name="Samson R.A."/>
            <person name="Sandor E."/>
            <person name="Sanguinetti M."/>
            <person name="Schuetze T."/>
            <person name="Sepcic K."/>
            <person name="Shelest E."/>
            <person name="Sherlock G."/>
            <person name="Sophianopoulou V."/>
            <person name="Squina F.M."/>
            <person name="Sun H."/>
            <person name="Susca A."/>
            <person name="Todd R.B."/>
            <person name="Tsang A."/>
            <person name="Unkles S.E."/>
            <person name="van de Wiele N."/>
            <person name="van Rossen-Uffink D."/>
            <person name="Oliveira J.V."/>
            <person name="Vesth T.C."/>
            <person name="Visser J."/>
            <person name="Yu J.-H."/>
            <person name="Zhou M."/>
            <person name="Andersen M.R."/>
            <person name="Archer D.B."/>
            <person name="Baker S.E."/>
            <person name="Benoit I."/>
            <person name="Brakhage A.A."/>
            <person name="Braus G.H."/>
            <person name="Fischer R."/>
            <person name="Frisvad J.C."/>
            <person name="Goldman G.H."/>
            <person name="Houbraken J."/>
            <person name="Oakley B."/>
            <person name="Pocsi I."/>
            <person name="Scazzocchio C."/>
            <person name="Seiboth B."/>
            <person name="vanKuyk P.A."/>
            <person name="Wortman J."/>
            <person name="Dyer P.S."/>
            <person name="Grigoriev I.V."/>
        </authorList>
    </citation>
    <scope>NUCLEOTIDE SEQUENCE [LARGE SCALE GENOMIC DNA]</scope>
    <source>
        <strain evidence="4">CBS 516.65</strain>
    </source>
</reference>